<reference evidence="8" key="1">
    <citation type="submission" date="2010-03" db="EMBL/GenBank/DDBJ databases">
        <title>Annotation of Blastomyces dermatitidis strain ATCC 18188.</title>
        <authorList>
            <consortium name="The Broad Institute Genome Sequencing Platform"/>
            <consortium name="Broad Institute Genome Sequencing Center for Infectious Disease."/>
            <person name="Cuomo C."/>
            <person name="Klein B."/>
            <person name="Sullivan T."/>
            <person name="Heitman J."/>
            <person name="Young S."/>
            <person name="Zeng Q."/>
            <person name="Gargeya S."/>
            <person name="Alvarado L."/>
            <person name="Berlin A.M."/>
            <person name="Chapman S.B."/>
            <person name="Chen Z."/>
            <person name="Freedman E."/>
            <person name="Gellesch M."/>
            <person name="Goldberg J."/>
            <person name="Griggs A."/>
            <person name="Gujja S."/>
            <person name="Heilman E."/>
            <person name="Heiman D."/>
            <person name="Howarth C."/>
            <person name="Mehta T."/>
            <person name="Neiman D."/>
            <person name="Pearson M."/>
            <person name="Roberts A."/>
            <person name="Saif S."/>
            <person name="Shea T."/>
            <person name="Shenoy N."/>
            <person name="Sisk P."/>
            <person name="Stolte C."/>
            <person name="Sykes S."/>
            <person name="White J."/>
            <person name="Yandava C."/>
            <person name="Haas B."/>
            <person name="Nusbaum C."/>
            <person name="Birren B."/>
        </authorList>
    </citation>
    <scope>NUCLEOTIDE SEQUENCE [LARGE SCALE GENOMIC DNA]</scope>
    <source>
        <strain evidence="8">ATCC 18188</strain>
    </source>
</reference>
<sequence>MSSAYASTRLPYEIPHIGAGAMDQSEGSQPNYDHSEKHVNYSKQYTDNSLSGLHSNAADLTRNWNFERAQSVEEGDAIESRSQGLHRENSIQPLNYETPQNVTLEIAASAPLEYGKFAPPMQLECFQASAGDSATHLDSSHASTHIMGGFRVNGAPQFYSTSPTFYPLANAASTISGITPSSEDPCNYFGYPDAAALSFPDPSVSRFLGLPSLATGGFPAITPSHSHMVDSKSLTEAFQQRELRWCRNLPHNRPPYRSQRLLQPDPSKNIKNPQPPYYPHEQNRPILQSSNGFSAPEPMKHPDMVPPQDSIWMSRSNIPNDFNNPGGRIVSDLKVCPDIAFTIEDQDGSSILPAPLPENVTYQYSTNYPAREPSAIDTLQNYIATRPNPEINLGPIDMSCAFVICRITANDCPIMYISDAFSRLTGYSLEESVGRDCRLLQEPTGIIEPALRRRSVDDRTIRHLKRKINARSEVQECLVNYRKGGQPFLNLLSVVPIRWFSDEYNFCVGFQLDLVDSPQAVTGKNCDGSYIVNYRRLELSPNIYDPGGMTSSQNKYPPFKYQNHSNTTTDRANGQSPVPLGTSLDEAILGSSEFLFHIMSTTGVFIYITPSTSAILEYESKELNGSTLSSICHPSDVVAVIRELRDREPGSVVNLLFRIRRKKSGYTWFESLGSVYIESTRNQKHIAFLGKLRVVFAMSRDELMKNGGINDGEIWAKISPSGILLFISSSGSAFLDRRSEGLVGERVQNLLSDDSRAEFENALGIARSGKRVTCKHELQHRRGHLLQAQSTIYPGETPCGSSKPTFLILQIRLLKLGRPIFSFQANATTTRTRKKLNSNTTMRPSIASDSHPRPSPALTRPNHGNRNITTSQSSSIYTRQHTTMRPYLKPELTNIATHNGHIPDHSLLCRQWEHETAGKAIRESCNIFEELNPTRATNWRTELDHLKRRNRLLVEELHYLTTLKRRRKRKRDVEVPEKDCSQCHTKTTPEWRKGPSGNRDLCNSCGLRWAKQFKNGRITTMPRKSSCVEQNLSRRRKLSDTSTNESGVPGG</sequence>
<dbReference type="InterPro" id="IPR013088">
    <property type="entry name" value="Znf_NHR/GATA"/>
</dbReference>
<dbReference type="PROSITE" id="PS50112">
    <property type="entry name" value="PAS"/>
    <property type="match status" value="1"/>
</dbReference>
<evidence type="ECO:0000256" key="4">
    <source>
        <dbReference type="PROSITE-ProRule" id="PRU00094"/>
    </source>
</evidence>
<feature type="region of interest" description="Disordered" evidence="5">
    <location>
        <begin position="1020"/>
        <end position="1051"/>
    </location>
</feature>
<keyword evidence="4" id="KW-0863">Zinc-finger</keyword>
<evidence type="ECO:0000256" key="1">
    <source>
        <dbReference type="ARBA" id="ARBA00022630"/>
    </source>
</evidence>
<evidence type="ECO:0000313" key="8">
    <source>
        <dbReference type="EMBL" id="EGE86309.2"/>
    </source>
</evidence>
<dbReference type="EMBL" id="GG749532">
    <property type="protein sequence ID" value="EGE86309.2"/>
    <property type="molecule type" value="Genomic_DNA"/>
</dbReference>
<feature type="compositionally biased region" description="Polar residues" evidence="5">
    <location>
        <begin position="1040"/>
        <end position="1051"/>
    </location>
</feature>
<dbReference type="SMART" id="SM00401">
    <property type="entry name" value="ZnF_GATA"/>
    <property type="match status" value="1"/>
</dbReference>
<dbReference type="InterPro" id="IPR013655">
    <property type="entry name" value="PAS_fold_3"/>
</dbReference>
<dbReference type="Pfam" id="PF00320">
    <property type="entry name" value="GATA"/>
    <property type="match status" value="1"/>
</dbReference>
<name>F2TSU6_AJEDA</name>
<dbReference type="GO" id="GO:0008270">
    <property type="term" value="F:zinc ion binding"/>
    <property type="evidence" value="ECO:0007669"/>
    <property type="project" value="UniProtKB-KW"/>
</dbReference>
<dbReference type="SUPFAM" id="SSF57716">
    <property type="entry name" value="Glucocorticoid receptor-like (DNA-binding domain)"/>
    <property type="match status" value="1"/>
</dbReference>
<dbReference type="Pfam" id="PF08447">
    <property type="entry name" value="PAS_3"/>
    <property type="match status" value="1"/>
</dbReference>
<keyword evidence="3" id="KW-0157">Chromophore</keyword>
<organism evidence="8">
    <name type="scientific">Ajellomyces dermatitidis (strain ATCC 18188 / CBS 674.68)</name>
    <name type="common">Blastomyces dermatitidis</name>
    <dbReference type="NCBI Taxonomy" id="653446"/>
    <lineage>
        <taxon>Eukaryota</taxon>
        <taxon>Fungi</taxon>
        <taxon>Dikarya</taxon>
        <taxon>Ascomycota</taxon>
        <taxon>Pezizomycotina</taxon>
        <taxon>Eurotiomycetes</taxon>
        <taxon>Eurotiomycetidae</taxon>
        <taxon>Onygenales</taxon>
        <taxon>Ajellomycetaceae</taxon>
        <taxon>Blastomyces</taxon>
    </lineage>
</organism>
<dbReference type="HOGENOM" id="CLU_007918_2_1_1"/>
<dbReference type="Gene3D" id="3.30.450.20">
    <property type="entry name" value="PAS domain"/>
    <property type="match status" value="2"/>
</dbReference>
<dbReference type="CDD" id="cd00202">
    <property type="entry name" value="ZnF_GATA"/>
    <property type="match status" value="1"/>
</dbReference>
<feature type="domain" description="GATA-type" evidence="7">
    <location>
        <begin position="974"/>
        <end position="1007"/>
    </location>
</feature>
<feature type="region of interest" description="Disordered" evidence="5">
    <location>
        <begin position="831"/>
        <end position="880"/>
    </location>
</feature>
<dbReference type="SMART" id="SM00091">
    <property type="entry name" value="PAS"/>
    <property type="match status" value="3"/>
</dbReference>
<gene>
    <name evidence="8" type="ORF">BDDG_09254</name>
</gene>
<evidence type="ECO:0000256" key="3">
    <source>
        <dbReference type="ARBA" id="ARBA00022991"/>
    </source>
</evidence>
<keyword evidence="2" id="KW-0288">FMN</keyword>
<dbReference type="PANTHER" id="PTHR47429:SF7">
    <property type="entry name" value="GATA-FACTOR"/>
    <property type="match status" value="1"/>
</dbReference>
<dbReference type="PROSITE" id="PS50114">
    <property type="entry name" value="GATA_ZN_FINGER_2"/>
    <property type="match status" value="1"/>
</dbReference>
<dbReference type="GO" id="GO:0006355">
    <property type="term" value="P:regulation of DNA-templated transcription"/>
    <property type="evidence" value="ECO:0007669"/>
    <property type="project" value="InterPro"/>
</dbReference>
<dbReference type="AlphaFoldDB" id="F2TSU6"/>
<dbReference type="InterPro" id="IPR000679">
    <property type="entry name" value="Znf_GATA"/>
</dbReference>
<dbReference type="OrthoDB" id="447251at2759"/>
<dbReference type="InterPro" id="IPR000014">
    <property type="entry name" value="PAS"/>
</dbReference>
<protein>
    <submittedName>
        <fullName evidence="8">White collar 1</fullName>
    </submittedName>
</protein>
<accession>F2TSU6</accession>
<dbReference type="PANTHER" id="PTHR47429">
    <property type="entry name" value="PROTEIN TWIN LOV 1"/>
    <property type="match status" value="1"/>
</dbReference>
<keyword evidence="1" id="KW-0285">Flavoprotein</keyword>
<dbReference type="GO" id="GO:0043565">
    <property type="term" value="F:sequence-specific DNA binding"/>
    <property type="evidence" value="ECO:0007669"/>
    <property type="project" value="InterPro"/>
</dbReference>
<evidence type="ECO:0000259" key="7">
    <source>
        <dbReference type="PROSITE" id="PS50114"/>
    </source>
</evidence>
<dbReference type="SUPFAM" id="SSF55785">
    <property type="entry name" value="PYP-like sensor domain (PAS domain)"/>
    <property type="match status" value="2"/>
</dbReference>
<dbReference type="Proteomes" id="UP000007802">
    <property type="component" value="Unassembled WGS sequence"/>
</dbReference>
<evidence type="ECO:0000259" key="6">
    <source>
        <dbReference type="PROSITE" id="PS50112"/>
    </source>
</evidence>
<evidence type="ECO:0000256" key="5">
    <source>
        <dbReference type="SAM" id="MobiDB-lite"/>
    </source>
</evidence>
<dbReference type="GO" id="GO:0005634">
    <property type="term" value="C:nucleus"/>
    <property type="evidence" value="ECO:0007669"/>
    <property type="project" value="TreeGrafter"/>
</dbReference>
<feature type="region of interest" description="Disordered" evidence="5">
    <location>
        <begin position="249"/>
        <end position="307"/>
    </location>
</feature>
<proteinExistence type="predicted"/>
<feature type="compositionally biased region" description="Polar residues" evidence="5">
    <location>
        <begin position="862"/>
        <end position="880"/>
    </location>
</feature>
<dbReference type="InterPro" id="IPR035965">
    <property type="entry name" value="PAS-like_dom_sf"/>
</dbReference>
<feature type="domain" description="PAS" evidence="6">
    <location>
        <begin position="414"/>
        <end position="435"/>
    </location>
</feature>
<dbReference type="Gene3D" id="3.30.50.10">
    <property type="entry name" value="Erythroid Transcription Factor GATA-1, subunit A"/>
    <property type="match status" value="1"/>
</dbReference>
<keyword evidence="4" id="KW-0862">Zinc</keyword>
<evidence type="ECO:0000256" key="2">
    <source>
        <dbReference type="ARBA" id="ARBA00022643"/>
    </source>
</evidence>
<keyword evidence="4" id="KW-0479">Metal-binding</keyword>
<dbReference type="CDD" id="cd00130">
    <property type="entry name" value="PAS"/>
    <property type="match status" value="2"/>
</dbReference>
<dbReference type="PROSITE" id="PS00344">
    <property type="entry name" value="GATA_ZN_FINGER_1"/>
    <property type="match status" value="1"/>
</dbReference>
<dbReference type="Pfam" id="PF13426">
    <property type="entry name" value="PAS_9"/>
    <property type="match status" value="1"/>
</dbReference>